<comment type="caution">
    <text evidence="1">The sequence shown here is derived from an EMBL/GenBank/DDBJ whole genome shotgun (WGS) entry which is preliminary data.</text>
</comment>
<dbReference type="Proteomes" id="UP001148737">
    <property type="component" value="Unassembled WGS sequence"/>
</dbReference>
<dbReference type="EMBL" id="JANAKD010002438">
    <property type="protein sequence ID" value="KAJ3473610.1"/>
    <property type="molecule type" value="Genomic_DNA"/>
</dbReference>
<protein>
    <submittedName>
        <fullName evidence="1">Uncharacterized protein</fullName>
    </submittedName>
</protein>
<reference evidence="1" key="1">
    <citation type="submission" date="2022-07" db="EMBL/GenBank/DDBJ databases">
        <title>Genome Sequence of Lecanicillium saksenae.</title>
        <authorList>
            <person name="Buettner E."/>
        </authorList>
    </citation>
    <scope>NUCLEOTIDE SEQUENCE</scope>
    <source>
        <strain evidence="1">VT-O1</strain>
    </source>
</reference>
<accession>A0ACC1QFA3</accession>
<evidence type="ECO:0000313" key="1">
    <source>
        <dbReference type="EMBL" id="KAJ3473610.1"/>
    </source>
</evidence>
<evidence type="ECO:0000313" key="2">
    <source>
        <dbReference type="Proteomes" id="UP001148737"/>
    </source>
</evidence>
<proteinExistence type="predicted"/>
<organism evidence="1 2">
    <name type="scientific">Lecanicillium saksenae</name>
    <dbReference type="NCBI Taxonomy" id="468837"/>
    <lineage>
        <taxon>Eukaryota</taxon>
        <taxon>Fungi</taxon>
        <taxon>Dikarya</taxon>
        <taxon>Ascomycota</taxon>
        <taxon>Pezizomycotina</taxon>
        <taxon>Sordariomycetes</taxon>
        <taxon>Hypocreomycetidae</taxon>
        <taxon>Hypocreales</taxon>
        <taxon>Cordycipitaceae</taxon>
        <taxon>Lecanicillium</taxon>
    </lineage>
</organism>
<name>A0ACC1QFA3_9HYPO</name>
<sequence length="116" mass="13281">MPIRHSADGEEQHHALSDRQDRIIHTSPSHPRVPSKQQGWLWSELPHIRGENQPERPHDGKNKLIRHGTSLNDDSDSGDEGEDRIDDARVDVTYDVQDYIVCSTSYRNGEEEQNGM</sequence>
<gene>
    <name evidence="1" type="ORF">NLG97_g10220</name>
</gene>
<keyword evidence="2" id="KW-1185">Reference proteome</keyword>